<name>A0A345BX57_9BACI</name>
<reference evidence="1 2" key="1">
    <citation type="journal article" date="2018" name="J. Microbiol.">
        <title>Salicibibacter kimchii gen. nov., sp. nov., a moderately halophilic and alkalitolerant bacterium in the family Bacillaceae, isolated from kimchi.</title>
        <authorList>
            <person name="Jang J.Y."/>
            <person name="Oh Y.J."/>
            <person name="Lim S.K."/>
            <person name="Park H.K."/>
            <person name="Lee C."/>
            <person name="Kim J.Y."/>
            <person name="Lee M.A."/>
            <person name="Choi H.J."/>
        </authorList>
    </citation>
    <scope>NUCLEOTIDE SEQUENCE [LARGE SCALE GENOMIC DNA]</scope>
    <source>
        <strain evidence="1 2">NKC1-1</strain>
    </source>
</reference>
<dbReference type="AlphaFoldDB" id="A0A345BX57"/>
<dbReference type="OrthoDB" id="9884411at2"/>
<protein>
    <submittedName>
        <fullName evidence="1">Uncharacterized protein</fullName>
    </submittedName>
</protein>
<dbReference type="RefSeq" id="WP_114371585.1">
    <property type="nucleotide sequence ID" value="NZ_CP031092.1"/>
</dbReference>
<organism evidence="1 2">
    <name type="scientific">Salicibibacter kimchii</name>
    <dbReference type="NCBI Taxonomy" id="2099786"/>
    <lineage>
        <taxon>Bacteria</taxon>
        <taxon>Bacillati</taxon>
        <taxon>Bacillota</taxon>
        <taxon>Bacilli</taxon>
        <taxon>Bacillales</taxon>
        <taxon>Bacillaceae</taxon>
        <taxon>Salicibibacter</taxon>
    </lineage>
</organism>
<sequence length="59" mass="6659">MSGKDILRKAAAKSAKRRGILSDHNYRQWLKENANVQTLSGEKSAYSTNRAKKALLKRV</sequence>
<dbReference type="KEGG" id="rue:DT065_05555"/>
<accession>A0A345BX57</accession>
<dbReference type="Proteomes" id="UP000252100">
    <property type="component" value="Chromosome"/>
</dbReference>
<evidence type="ECO:0000313" key="1">
    <source>
        <dbReference type="EMBL" id="AXF55538.1"/>
    </source>
</evidence>
<gene>
    <name evidence="1" type="ORF">DT065_05555</name>
</gene>
<evidence type="ECO:0000313" key="2">
    <source>
        <dbReference type="Proteomes" id="UP000252100"/>
    </source>
</evidence>
<keyword evidence="2" id="KW-1185">Reference proteome</keyword>
<proteinExistence type="predicted"/>
<dbReference type="EMBL" id="CP031092">
    <property type="protein sequence ID" value="AXF55538.1"/>
    <property type="molecule type" value="Genomic_DNA"/>
</dbReference>